<dbReference type="AlphaFoldDB" id="A0A4Z0S699"/>
<evidence type="ECO:0000313" key="3">
    <source>
        <dbReference type="Proteomes" id="UP000297646"/>
    </source>
</evidence>
<feature type="transmembrane region" description="Helical" evidence="1">
    <location>
        <begin position="426"/>
        <end position="450"/>
    </location>
</feature>
<proteinExistence type="predicted"/>
<dbReference type="Proteomes" id="UP000297646">
    <property type="component" value="Unassembled WGS sequence"/>
</dbReference>
<name>A0A4Z0S699_WEICO</name>
<protein>
    <submittedName>
        <fullName evidence="2">Uncharacterized protein</fullName>
    </submittedName>
</protein>
<dbReference type="RefSeq" id="WP_135517903.1">
    <property type="nucleotide sequence ID" value="NZ_PVSN01000003.1"/>
</dbReference>
<keyword evidence="1" id="KW-0812">Transmembrane</keyword>
<feature type="transmembrane region" description="Helical" evidence="1">
    <location>
        <begin position="394"/>
        <end position="414"/>
    </location>
</feature>
<dbReference type="OrthoDB" id="9809956at2"/>
<keyword evidence="1" id="KW-0472">Membrane</keyword>
<organism evidence="2 3">
    <name type="scientific">Weissella confusa</name>
    <name type="common">Lactobacillus confusus</name>
    <dbReference type="NCBI Taxonomy" id="1583"/>
    <lineage>
        <taxon>Bacteria</taxon>
        <taxon>Bacillati</taxon>
        <taxon>Bacillota</taxon>
        <taxon>Bacilli</taxon>
        <taxon>Lactobacillales</taxon>
        <taxon>Lactobacillaceae</taxon>
        <taxon>Weissella</taxon>
    </lineage>
</organism>
<evidence type="ECO:0000313" key="2">
    <source>
        <dbReference type="EMBL" id="TGE75933.1"/>
    </source>
</evidence>
<comment type="caution">
    <text evidence="2">The sequence shown here is derived from an EMBL/GenBank/DDBJ whole genome shotgun (WGS) entry which is preliminary data.</text>
</comment>
<evidence type="ECO:0000256" key="1">
    <source>
        <dbReference type="SAM" id="Phobius"/>
    </source>
</evidence>
<dbReference type="EMBL" id="PVSN01000003">
    <property type="protein sequence ID" value="TGE75933.1"/>
    <property type="molecule type" value="Genomic_DNA"/>
</dbReference>
<sequence>MAEISDLLSMSQMESYGSHKLKIEGLAEAVKGQIQANLISQFGLGQLFDSFQDGGGVDTIHNVRNDVFSSDEVKNKIHSETSGYNKDEAAKYRGQSKRYQKIQGQQKEMQHTGNLYDPNTGKKIARNEKTDLDHTISLKEIYEDPGRVLAGYSVDEAANSKDNLKLTNSNINHSMRDDNKTDYANDLERKRSIWRAELKKVKENPNLTDEQKRTKTRNINNRLKASAEDIKNSDKASRKSQEAMYNKTYYTSDAFLKNVATNSAKQAGNQGLKSAIGAVVYQASDILFDAIIPVLKNWKSYGSMSARIQDFKVRIKDGLANLKERLAQVKDAALAGLGGGFISALVNTAINTFLTTTKNIARLLNDVARSLWQAIKILTSKDKSIPFSQKLKEAIKLVTTAVIATGGVILGEAIKVSLQGTPFAPVADVVSTAVAAILTGLVTALVLFVFDNFGEIMAQFKQVFRTMVDGIKLDVKVIERNYNAAIKRIDDIYKEILEDIYQQYAELNRLADLAFDFNLPGAEQFKASQQFAEAVGVDPNKILRTTDDIRNYFNY</sequence>
<gene>
    <name evidence="2" type="ORF">C6P11_00260</name>
</gene>
<accession>A0A4Z0S699</accession>
<feature type="transmembrane region" description="Helical" evidence="1">
    <location>
        <begin position="332"/>
        <end position="354"/>
    </location>
</feature>
<reference evidence="2 3" key="1">
    <citation type="submission" date="2018-03" db="EMBL/GenBank/DDBJ databases">
        <title>Genome sequencing of Weissella confusa isolates.</title>
        <authorList>
            <person name="Kajala I."/>
            <person name="Baruah R."/>
            <person name="Bergsveinson J."/>
            <person name="Juvonen R."/>
            <person name="Ziola B."/>
        </authorList>
    </citation>
    <scope>NUCLEOTIDE SEQUENCE [LARGE SCALE GENOMIC DNA]</scope>
    <source>
        <strain evidence="2 3">VTT E-062653</strain>
    </source>
</reference>
<keyword evidence="1" id="KW-1133">Transmembrane helix</keyword>